<protein>
    <submittedName>
        <fullName evidence="1">Uncharacterized protein</fullName>
    </submittedName>
</protein>
<proteinExistence type="predicted"/>
<dbReference type="AlphaFoldDB" id="W9S4J0"/>
<sequence>MRGIEPVVKEGQKEGEILTIEIGMLLSALSSTLDSIALSFYCNLLSSTFDIVHCPLVKCLSGLLCDEEEKGKTLTENWKKPQIFAVSVM</sequence>
<evidence type="ECO:0000313" key="1">
    <source>
        <dbReference type="EMBL" id="EXC10111.1"/>
    </source>
</evidence>
<evidence type="ECO:0000313" key="2">
    <source>
        <dbReference type="Proteomes" id="UP000030645"/>
    </source>
</evidence>
<organism evidence="1 2">
    <name type="scientific">Morus notabilis</name>
    <dbReference type="NCBI Taxonomy" id="981085"/>
    <lineage>
        <taxon>Eukaryota</taxon>
        <taxon>Viridiplantae</taxon>
        <taxon>Streptophyta</taxon>
        <taxon>Embryophyta</taxon>
        <taxon>Tracheophyta</taxon>
        <taxon>Spermatophyta</taxon>
        <taxon>Magnoliopsida</taxon>
        <taxon>eudicotyledons</taxon>
        <taxon>Gunneridae</taxon>
        <taxon>Pentapetalae</taxon>
        <taxon>rosids</taxon>
        <taxon>fabids</taxon>
        <taxon>Rosales</taxon>
        <taxon>Moraceae</taxon>
        <taxon>Moreae</taxon>
        <taxon>Morus</taxon>
    </lineage>
</organism>
<accession>W9S4J0</accession>
<dbReference type="Proteomes" id="UP000030645">
    <property type="component" value="Unassembled WGS sequence"/>
</dbReference>
<keyword evidence="2" id="KW-1185">Reference proteome</keyword>
<gene>
    <name evidence="1" type="ORF">L484_007127</name>
</gene>
<dbReference type="EMBL" id="KE345626">
    <property type="protein sequence ID" value="EXC10111.1"/>
    <property type="molecule type" value="Genomic_DNA"/>
</dbReference>
<reference evidence="2" key="1">
    <citation type="submission" date="2013-01" db="EMBL/GenBank/DDBJ databases">
        <title>Draft Genome Sequence of a Mulberry Tree, Morus notabilis C.K. Schneid.</title>
        <authorList>
            <person name="He N."/>
            <person name="Zhao S."/>
        </authorList>
    </citation>
    <scope>NUCLEOTIDE SEQUENCE</scope>
</reference>
<name>W9S4J0_9ROSA</name>